<gene>
    <name evidence="1" type="ORF">SADUNF_Sadunf16G0235700</name>
</gene>
<evidence type="ECO:0008006" key="3">
    <source>
        <dbReference type="Google" id="ProtNLM"/>
    </source>
</evidence>
<reference evidence="1 2" key="1">
    <citation type="submission" date="2020-10" db="EMBL/GenBank/DDBJ databases">
        <title>Plant Genome Project.</title>
        <authorList>
            <person name="Zhang R.-G."/>
        </authorList>
    </citation>
    <scope>NUCLEOTIDE SEQUENCE [LARGE SCALE GENOMIC DNA]</scope>
    <source>
        <strain evidence="1">FAFU-HL-1</strain>
        <tissue evidence="1">Leaf</tissue>
    </source>
</reference>
<evidence type="ECO:0000313" key="1">
    <source>
        <dbReference type="EMBL" id="KAF9666501.1"/>
    </source>
</evidence>
<evidence type="ECO:0000313" key="2">
    <source>
        <dbReference type="Proteomes" id="UP000657918"/>
    </source>
</evidence>
<proteinExistence type="predicted"/>
<accession>A0A835MMK6</accession>
<dbReference type="EMBL" id="JADGMS010000016">
    <property type="protein sequence ID" value="KAF9666501.1"/>
    <property type="molecule type" value="Genomic_DNA"/>
</dbReference>
<keyword evidence="2" id="KW-1185">Reference proteome</keyword>
<dbReference type="AlphaFoldDB" id="A0A835MMK6"/>
<sequence>MPGRGKSDKNKRNPELKGYLLASISPEILKRYLRLRIACEVWSTLAKAFNDEYDESKIFALNQRALSTKELGCSLLTYYDELVEIFQELDHRDKISMKDLDDLMAYKKSIERLRVHVFLNELDADFEQLRGEIL</sequence>
<dbReference type="Proteomes" id="UP000657918">
    <property type="component" value="Chromosome 16"/>
</dbReference>
<comment type="caution">
    <text evidence="1">The sequence shown here is derived from an EMBL/GenBank/DDBJ whole genome shotgun (WGS) entry which is preliminary data.</text>
</comment>
<name>A0A835MMK6_9ROSI</name>
<protein>
    <recommendedName>
        <fullName evidence="3">Retrotransposon gag domain-containing protein</fullName>
    </recommendedName>
</protein>
<organism evidence="1 2">
    <name type="scientific">Salix dunnii</name>
    <dbReference type="NCBI Taxonomy" id="1413687"/>
    <lineage>
        <taxon>Eukaryota</taxon>
        <taxon>Viridiplantae</taxon>
        <taxon>Streptophyta</taxon>
        <taxon>Embryophyta</taxon>
        <taxon>Tracheophyta</taxon>
        <taxon>Spermatophyta</taxon>
        <taxon>Magnoliopsida</taxon>
        <taxon>eudicotyledons</taxon>
        <taxon>Gunneridae</taxon>
        <taxon>Pentapetalae</taxon>
        <taxon>rosids</taxon>
        <taxon>fabids</taxon>
        <taxon>Malpighiales</taxon>
        <taxon>Salicaceae</taxon>
        <taxon>Saliceae</taxon>
        <taxon>Salix</taxon>
    </lineage>
</organism>
<dbReference type="OrthoDB" id="1909691at2759"/>